<comment type="caution">
    <text evidence="1">The sequence shown here is derived from an EMBL/GenBank/DDBJ whole genome shotgun (WGS) entry which is preliminary data.</text>
</comment>
<evidence type="ECO:0000313" key="1">
    <source>
        <dbReference type="EMBL" id="GIY51896.1"/>
    </source>
</evidence>
<dbReference type="Proteomes" id="UP001054945">
    <property type="component" value="Unassembled WGS sequence"/>
</dbReference>
<accession>A0AAV4U2A1</accession>
<dbReference type="AlphaFoldDB" id="A0AAV4U2A1"/>
<evidence type="ECO:0000313" key="2">
    <source>
        <dbReference type="Proteomes" id="UP001054945"/>
    </source>
</evidence>
<proteinExistence type="predicted"/>
<reference evidence="1 2" key="1">
    <citation type="submission" date="2021-06" db="EMBL/GenBank/DDBJ databases">
        <title>Caerostris extrusa draft genome.</title>
        <authorList>
            <person name="Kono N."/>
            <person name="Arakawa K."/>
        </authorList>
    </citation>
    <scope>NUCLEOTIDE SEQUENCE [LARGE SCALE GENOMIC DNA]</scope>
</reference>
<dbReference type="EMBL" id="BPLR01012174">
    <property type="protein sequence ID" value="GIY51896.1"/>
    <property type="molecule type" value="Genomic_DNA"/>
</dbReference>
<protein>
    <submittedName>
        <fullName evidence="1">Uncharacterized protein</fullName>
    </submittedName>
</protein>
<gene>
    <name evidence="1" type="ORF">CEXT_136401</name>
</gene>
<sequence length="187" mass="20998">MAAHPHKALFPDLQSLTVFLWRGYYRLLSITSLAKDEVSEQVLETVIHREKQCMLLAATRPTPFRREARPVQKSATTIHPVPRQWSFQPPEKTCVATLRPILTEEERGSSPSPPTVKPQDLISGALVATALFRKMDTAGSKSKYSVSDHHRRLSDVGRYYASFSGCCDSVAKATSQYFPIFLYIKTG</sequence>
<keyword evidence="2" id="KW-1185">Reference proteome</keyword>
<organism evidence="1 2">
    <name type="scientific">Caerostris extrusa</name>
    <name type="common">Bark spider</name>
    <name type="synonym">Caerostris bankana</name>
    <dbReference type="NCBI Taxonomy" id="172846"/>
    <lineage>
        <taxon>Eukaryota</taxon>
        <taxon>Metazoa</taxon>
        <taxon>Ecdysozoa</taxon>
        <taxon>Arthropoda</taxon>
        <taxon>Chelicerata</taxon>
        <taxon>Arachnida</taxon>
        <taxon>Araneae</taxon>
        <taxon>Araneomorphae</taxon>
        <taxon>Entelegynae</taxon>
        <taxon>Araneoidea</taxon>
        <taxon>Araneidae</taxon>
        <taxon>Caerostris</taxon>
    </lineage>
</organism>
<name>A0AAV4U2A1_CAEEX</name>